<keyword evidence="3" id="KW-1133">Transmembrane helix</keyword>
<reference evidence="4" key="2">
    <citation type="submission" date="2023-06" db="EMBL/GenBank/DDBJ databases">
        <authorList>
            <person name="Ma L."/>
            <person name="Liu K.-W."/>
            <person name="Li Z."/>
            <person name="Hsiao Y.-Y."/>
            <person name="Qi Y."/>
            <person name="Fu T."/>
            <person name="Tang G."/>
            <person name="Zhang D."/>
            <person name="Sun W.-H."/>
            <person name="Liu D.-K."/>
            <person name="Li Y."/>
            <person name="Chen G.-Z."/>
            <person name="Liu X.-D."/>
            <person name="Liao X.-Y."/>
            <person name="Jiang Y.-T."/>
            <person name="Yu X."/>
            <person name="Hao Y."/>
            <person name="Huang J."/>
            <person name="Zhao X.-W."/>
            <person name="Ke S."/>
            <person name="Chen Y.-Y."/>
            <person name="Wu W.-L."/>
            <person name="Hsu J.-L."/>
            <person name="Lin Y.-F."/>
            <person name="Huang M.-D."/>
            <person name="Li C.-Y."/>
            <person name="Huang L."/>
            <person name="Wang Z.-W."/>
            <person name="Zhao X."/>
            <person name="Zhong W.-Y."/>
            <person name="Peng D.-H."/>
            <person name="Ahmad S."/>
            <person name="Lan S."/>
            <person name="Zhang J.-S."/>
            <person name="Tsai W.-C."/>
            <person name="Van De Peer Y."/>
            <person name="Liu Z.-J."/>
        </authorList>
    </citation>
    <scope>NUCLEOTIDE SEQUENCE</scope>
    <source>
        <strain evidence="4">CP</strain>
        <tissue evidence="4">Leaves</tissue>
    </source>
</reference>
<accession>A0AAV9DCK2</accession>
<feature type="coiled-coil region" evidence="1">
    <location>
        <begin position="86"/>
        <end position="153"/>
    </location>
</feature>
<keyword evidence="1" id="KW-0175">Coiled coil</keyword>
<dbReference type="PANTHER" id="PTHR35731:SF1">
    <property type="entry name" value="8-AMINO-7-OXONONANOATE SYNTHASE"/>
    <property type="match status" value="1"/>
</dbReference>
<keyword evidence="5" id="KW-1185">Reference proteome</keyword>
<evidence type="ECO:0000313" key="5">
    <source>
        <dbReference type="Proteomes" id="UP001180020"/>
    </source>
</evidence>
<feature type="transmembrane region" description="Helical" evidence="3">
    <location>
        <begin position="218"/>
        <end position="237"/>
    </location>
</feature>
<keyword evidence="3" id="KW-0812">Transmembrane</keyword>
<evidence type="ECO:0000256" key="3">
    <source>
        <dbReference type="SAM" id="Phobius"/>
    </source>
</evidence>
<comment type="caution">
    <text evidence="4">The sequence shown here is derived from an EMBL/GenBank/DDBJ whole genome shotgun (WGS) entry which is preliminary data.</text>
</comment>
<proteinExistence type="predicted"/>
<name>A0AAV9DCK2_ACOCL</name>
<dbReference type="AlphaFoldDB" id="A0AAV9DCK2"/>
<feature type="compositionally biased region" description="Polar residues" evidence="2">
    <location>
        <begin position="1"/>
        <end position="14"/>
    </location>
</feature>
<feature type="compositionally biased region" description="Polar residues" evidence="2">
    <location>
        <begin position="28"/>
        <end position="41"/>
    </location>
</feature>
<evidence type="ECO:0000313" key="4">
    <source>
        <dbReference type="EMBL" id="KAK1298669.1"/>
    </source>
</evidence>
<reference evidence="4" key="1">
    <citation type="journal article" date="2023" name="Nat. Commun.">
        <title>Diploid and tetraploid genomes of Acorus and the evolution of monocots.</title>
        <authorList>
            <person name="Ma L."/>
            <person name="Liu K.W."/>
            <person name="Li Z."/>
            <person name="Hsiao Y.Y."/>
            <person name="Qi Y."/>
            <person name="Fu T."/>
            <person name="Tang G.D."/>
            <person name="Zhang D."/>
            <person name="Sun W.H."/>
            <person name="Liu D.K."/>
            <person name="Li Y."/>
            <person name="Chen G.Z."/>
            <person name="Liu X.D."/>
            <person name="Liao X.Y."/>
            <person name="Jiang Y.T."/>
            <person name="Yu X."/>
            <person name="Hao Y."/>
            <person name="Huang J."/>
            <person name="Zhao X.W."/>
            <person name="Ke S."/>
            <person name="Chen Y.Y."/>
            <person name="Wu W.L."/>
            <person name="Hsu J.L."/>
            <person name="Lin Y.F."/>
            <person name="Huang M.D."/>
            <person name="Li C.Y."/>
            <person name="Huang L."/>
            <person name="Wang Z.W."/>
            <person name="Zhao X."/>
            <person name="Zhong W.Y."/>
            <person name="Peng D.H."/>
            <person name="Ahmad S."/>
            <person name="Lan S."/>
            <person name="Zhang J.S."/>
            <person name="Tsai W.C."/>
            <person name="Van de Peer Y."/>
            <person name="Liu Z.J."/>
        </authorList>
    </citation>
    <scope>NUCLEOTIDE SEQUENCE</scope>
    <source>
        <strain evidence="4">CP</strain>
    </source>
</reference>
<dbReference type="EMBL" id="JAUJYO010000014">
    <property type="protein sequence ID" value="KAK1298669.1"/>
    <property type="molecule type" value="Genomic_DNA"/>
</dbReference>
<feature type="region of interest" description="Disordered" evidence="2">
    <location>
        <begin position="1"/>
        <end position="53"/>
    </location>
</feature>
<organism evidence="4 5">
    <name type="scientific">Acorus calamus</name>
    <name type="common">Sweet flag</name>
    <dbReference type="NCBI Taxonomy" id="4465"/>
    <lineage>
        <taxon>Eukaryota</taxon>
        <taxon>Viridiplantae</taxon>
        <taxon>Streptophyta</taxon>
        <taxon>Embryophyta</taxon>
        <taxon>Tracheophyta</taxon>
        <taxon>Spermatophyta</taxon>
        <taxon>Magnoliopsida</taxon>
        <taxon>Liliopsida</taxon>
        <taxon>Acoraceae</taxon>
        <taxon>Acorus</taxon>
    </lineage>
</organism>
<dbReference type="PANTHER" id="PTHR35731">
    <property type="entry name" value="8-AMINO-7-OXONONANOATE SYNTHASE"/>
    <property type="match status" value="1"/>
</dbReference>
<keyword evidence="3" id="KW-0472">Membrane</keyword>
<protein>
    <submittedName>
        <fullName evidence="4">Uncharacterized protein</fullName>
    </submittedName>
</protein>
<feature type="transmembrane region" description="Helical" evidence="3">
    <location>
        <begin position="193"/>
        <end position="212"/>
    </location>
</feature>
<dbReference type="GO" id="GO:0009507">
    <property type="term" value="C:chloroplast"/>
    <property type="evidence" value="ECO:0007669"/>
    <property type="project" value="TreeGrafter"/>
</dbReference>
<evidence type="ECO:0000256" key="2">
    <source>
        <dbReference type="SAM" id="MobiDB-lite"/>
    </source>
</evidence>
<gene>
    <name evidence="4" type="ORF">QJS10_CPB14g00825</name>
</gene>
<sequence length="252" mass="28712">MNTLKAIQTSSLPRNPSFFHARKPVSIRRSTATHCNSNGKASESPPPTEGDKQKQELLAQIAMLQAQKVRLTDFLDERSTYLTQFAEDANAEFDEIAENARKELDEAGARIMENLENKMQSFEETAELNRQEIEENEKILEDFEDQIERDRNEGLFFKNLRKTKPPKQMAAKEEARKLKELARESAGSKVRRNIYLGLISLLTVAIVQAIVSSPEVEWRKVIALALIALALLAQFIYEQSLSSSEKQEEKEK</sequence>
<dbReference type="Proteomes" id="UP001180020">
    <property type="component" value="Unassembled WGS sequence"/>
</dbReference>
<evidence type="ECO:0000256" key="1">
    <source>
        <dbReference type="SAM" id="Coils"/>
    </source>
</evidence>